<dbReference type="Proteomes" id="UP000824469">
    <property type="component" value="Unassembled WGS sequence"/>
</dbReference>
<evidence type="ECO:0000313" key="1">
    <source>
        <dbReference type="EMBL" id="KAH9296843.1"/>
    </source>
</evidence>
<dbReference type="EMBL" id="JAHRHJ020000010">
    <property type="protein sequence ID" value="KAH9296843.1"/>
    <property type="molecule type" value="Genomic_DNA"/>
</dbReference>
<reference evidence="1 2" key="1">
    <citation type="journal article" date="2021" name="Nat. Plants">
        <title>The Taxus genome provides insights into paclitaxel biosynthesis.</title>
        <authorList>
            <person name="Xiong X."/>
            <person name="Gou J."/>
            <person name="Liao Q."/>
            <person name="Li Y."/>
            <person name="Zhou Q."/>
            <person name="Bi G."/>
            <person name="Li C."/>
            <person name="Du R."/>
            <person name="Wang X."/>
            <person name="Sun T."/>
            <person name="Guo L."/>
            <person name="Liang H."/>
            <person name="Lu P."/>
            <person name="Wu Y."/>
            <person name="Zhang Z."/>
            <person name="Ro D.K."/>
            <person name="Shang Y."/>
            <person name="Huang S."/>
            <person name="Yan J."/>
        </authorList>
    </citation>
    <scope>NUCLEOTIDE SEQUENCE [LARGE SCALE GENOMIC DNA]</scope>
    <source>
        <strain evidence="1">Ta-2019</strain>
    </source>
</reference>
<keyword evidence="2" id="KW-1185">Reference proteome</keyword>
<name>A0AA38FC21_TAXCH</name>
<feature type="non-terminal residue" evidence="1">
    <location>
        <position position="1"/>
    </location>
</feature>
<evidence type="ECO:0000313" key="2">
    <source>
        <dbReference type="Proteomes" id="UP000824469"/>
    </source>
</evidence>
<comment type="caution">
    <text evidence="1">The sequence shown here is derived from an EMBL/GenBank/DDBJ whole genome shotgun (WGS) entry which is preliminary data.</text>
</comment>
<proteinExistence type="predicted"/>
<organism evidence="1 2">
    <name type="scientific">Taxus chinensis</name>
    <name type="common">Chinese yew</name>
    <name type="synonym">Taxus wallichiana var. chinensis</name>
    <dbReference type="NCBI Taxonomy" id="29808"/>
    <lineage>
        <taxon>Eukaryota</taxon>
        <taxon>Viridiplantae</taxon>
        <taxon>Streptophyta</taxon>
        <taxon>Embryophyta</taxon>
        <taxon>Tracheophyta</taxon>
        <taxon>Spermatophyta</taxon>
        <taxon>Pinopsida</taxon>
        <taxon>Pinidae</taxon>
        <taxon>Conifers II</taxon>
        <taxon>Cupressales</taxon>
        <taxon>Taxaceae</taxon>
        <taxon>Taxus</taxon>
    </lineage>
</organism>
<dbReference type="AlphaFoldDB" id="A0AA38FC21"/>
<protein>
    <submittedName>
        <fullName evidence="1">Uncharacterized protein</fullName>
    </submittedName>
</protein>
<sequence>MSKTAVKSLSRIIADGMRDSDILPEMVEHVAATEVAKVWTDVASGGWTLCMELSLVVAWVAYDCGVPFEATSSSGGLPTMAPEVSSDIVIMDGLPLGVAIIPGKNNQLYSSCSLPSSPELKPEKEEVQSRYRLAELMQQQENDLNQPMFGISFENLQSPFPQFDQIQAPQNNDPFQDYIASLSAPGYIQ</sequence>
<gene>
    <name evidence="1" type="ORF">KI387_028525</name>
</gene>
<accession>A0AA38FC21</accession>